<evidence type="ECO:0000256" key="19">
    <source>
        <dbReference type="ARBA" id="ARBA00023027"/>
    </source>
</evidence>
<dbReference type="PIRSF" id="PIRSF000727">
    <property type="entry name" value="ThrA"/>
    <property type="match status" value="1"/>
</dbReference>
<dbReference type="GO" id="GO:0009090">
    <property type="term" value="P:homoserine biosynthetic process"/>
    <property type="evidence" value="ECO:0007669"/>
    <property type="project" value="UniProtKB-ARBA"/>
</dbReference>
<comment type="cofactor">
    <cofactor evidence="1">
        <name>a metal cation</name>
        <dbReference type="ChEBI" id="CHEBI:25213"/>
    </cofactor>
</comment>
<evidence type="ECO:0000256" key="6">
    <source>
        <dbReference type="ARBA" id="ARBA00005139"/>
    </source>
</evidence>
<feature type="domain" description="ACT" evidence="28">
    <location>
        <begin position="319"/>
        <end position="391"/>
    </location>
</feature>
<accession>A0A840TV14</accession>
<evidence type="ECO:0000256" key="10">
    <source>
        <dbReference type="ARBA" id="ARBA00022605"/>
    </source>
</evidence>
<dbReference type="InterPro" id="IPR018042">
    <property type="entry name" value="Aspartate_kinase_CS"/>
</dbReference>
<comment type="pathway">
    <text evidence="3">Amino-acid biosynthesis; L-methionine biosynthesis via de novo pathway; L-homoserine from L-aspartate: step 1/3.</text>
</comment>
<keyword evidence="20" id="KW-0915">Sodium</keyword>
<comment type="catalytic activity">
    <reaction evidence="25">
        <text>L-aspartate + ATP = 4-phospho-L-aspartate + ADP</text>
        <dbReference type="Rhea" id="RHEA:23776"/>
        <dbReference type="ChEBI" id="CHEBI:29991"/>
        <dbReference type="ChEBI" id="CHEBI:30616"/>
        <dbReference type="ChEBI" id="CHEBI:57535"/>
        <dbReference type="ChEBI" id="CHEBI:456216"/>
        <dbReference type="EC" id="2.7.2.4"/>
    </reaction>
    <physiologicalReaction direction="left-to-right" evidence="25">
        <dbReference type="Rhea" id="RHEA:23777"/>
    </physiologicalReaction>
</comment>
<evidence type="ECO:0000256" key="8">
    <source>
        <dbReference type="ARBA" id="ARBA00010046"/>
    </source>
</evidence>
<proteinExistence type="inferred from homology"/>
<dbReference type="InterPro" id="IPR036291">
    <property type="entry name" value="NAD(P)-bd_dom_sf"/>
</dbReference>
<evidence type="ECO:0000256" key="20">
    <source>
        <dbReference type="ARBA" id="ARBA00023053"/>
    </source>
</evidence>
<evidence type="ECO:0000256" key="15">
    <source>
        <dbReference type="ARBA" id="ARBA00022777"/>
    </source>
</evidence>
<dbReference type="CDD" id="cd04921">
    <property type="entry name" value="ACT_AKi-HSDH-ThrA-like_1"/>
    <property type="match status" value="1"/>
</dbReference>
<comment type="subunit">
    <text evidence="9">Homotetramer.</text>
</comment>
<dbReference type="GO" id="GO:0004412">
    <property type="term" value="F:homoserine dehydrogenase activity"/>
    <property type="evidence" value="ECO:0007669"/>
    <property type="project" value="UniProtKB-EC"/>
</dbReference>
<dbReference type="InterPro" id="IPR054352">
    <property type="entry name" value="ACT_Aspartokinase"/>
</dbReference>
<evidence type="ECO:0000256" key="18">
    <source>
        <dbReference type="ARBA" id="ARBA00023002"/>
    </source>
</evidence>
<sequence>MKVLKFGGTSVGTVDTIKQVISILENNLAQGERMAVIFSAMGGVTNRLIEIGRMASAGQAEYLELLKAVEERHFATIRGLLNVKNQSTTFAAVKGLFNELEDLLRGVSLIRELTPRTLDLIMSFGERLSTTIITEALKHRGIATEYCDARSLIRTNDHFGLAEVDFEITNRQILEYFAKTSALPCVTGFVASTADGITTTLGRGGSDYTASIFGAALDAEVIEIWTDVDGMMTADPRKVPNAFTIPSISYAEAMELSHFGAKVIYPPSLQPAFAKNILIKVLNTFNTAFEGTLVHRSANGKEYAITGISSIDDVALVNIQGSGMIGVAGISARLFTALSDHRISVILISQASSEHSICFTIDPRNADRAREVLQKAFEAEIAVGDIDSISIEKNLSIIAIVGEGMKKSTGVSGKLFSVLGKNGINVIATAQGSSELNISVVLSKNDLSKALNAIHGVFFQSETRSLNLFIVGVGLIGGTLLEQIRNQTTYLRDEKFLKLNVAGLTNTKKMLLEPDGIDPTRWRDELDELGVKTSLPAFVQRIIELNLPNSVFVDCTSDKDIVYYYGDLLDANISVVTPNKVANSGRYAEYLQLQRMALHRGVKFLYETNVGAGLPIINTIQGLMASGDKFLKIEAILSGTLSYIFNTFGPGVRFVDVVREAKAKGYTEPDPRDDLSGTDVARKILILAREVGVPLEPEDIAIAQLLPDNCQQAPSIEAFFAELEASNDYFEKLLTDAQAQGEVLRYIATLENDRATVELRTVGPQHPFYTLSGSDNIVSFTTERYKDRPLVVKGPGAGAEVTASGVFADIMSISSYLG</sequence>
<dbReference type="SUPFAM" id="SSF51735">
    <property type="entry name" value="NAD(P)-binding Rossmann-fold domains"/>
    <property type="match status" value="1"/>
</dbReference>
<dbReference type="Gene3D" id="3.40.1160.10">
    <property type="entry name" value="Acetylglutamate kinase-like"/>
    <property type="match status" value="1"/>
</dbReference>
<dbReference type="SUPFAM" id="SSF53633">
    <property type="entry name" value="Carbamate kinase-like"/>
    <property type="match status" value="1"/>
</dbReference>
<evidence type="ECO:0000256" key="13">
    <source>
        <dbReference type="ARBA" id="ARBA00022723"/>
    </source>
</evidence>
<dbReference type="UniPathway" id="UPA00051">
    <property type="reaction ID" value="UER00462"/>
</dbReference>
<evidence type="ECO:0000256" key="14">
    <source>
        <dbReference type="ARBA" id="ARBA00022741"/>
    </source>
</evidence>
<dbReference type="InterPro" id="IPR001341">
    <property type="entry name" value="Asp_kinase"/>
</dbReference>
<feature type="domain" description="ACT" evidence="28">
    <location>
        <begin position="400"/>
        <end position="473"/>
    </location>
</feature>
<dbReference type="GO" id="GO:0005524">
    <property type="term" value="F:ATP binding"/>
    <property type="evidence" value="ECO:0007669"/>
    <property type="project" value="UniProtKB-KW"/>
</dbReference>
<evidence type="ECO:0000256" key="16">
    <source>
        <dbReference type="ARBA" id="ARBA00022840"/>
    </source>
</evidence>
<dbReference type="InterPro" id="IPR001048">
    <property type="entry name" value="Asp/Glu/Uridylate_kinase"/>
</dbReference>
<dbReference type="InterPro" id="IPR002912">
    <property type="entry name" value="ACT_dom"/>
</dbReference>
<dbReference type="EMBL" id="JACHGF010000005">
    <property type="protein sequence ID" value="MBB5285487.1"/>
    <property type="molecule type" value="Genomic_DNA"/>
</dbReference>
<evidence type="ECO:0000256" key="23">
    <source>
        <dbReference type="ARBA" id="ARBA00023268"/>
    </source>
</evidence>
<dbReference type="GO" id="GO:0050661">
    <property type="term" value="F:NADP binding"/>
    <property type="evidence" value="ECO:0007669"/>
    <property type="project" value="InterPro"/>
</dbReference>
<dbReference type="InterPro" id="IPR049638">
    <property type="entry name" value="AK-HD"/>
</dbReference>
<dbReference type="Gene3D" id="3.40.50.720">
    <property type="entry name" value="NAD(P)-binding Rossmann-like Domain"/>
    <property type="match status" value="1"/>
</dbReference>
<evidence type="ECO:0000256" key="22">
    <source>
        <dbReference type="ARBA" id="ARBA00023167"/>
    </source>
</evidence>
<keyword evidence="18 29" id="KW-0560">Oxidoreductase</keyword>
<evidence type="ECO:0000256" key="12">
    <source>
        <dbReference type="ARBA" id="ARBA00022697"/>
    </source>
</evidence>
<keyword evidence="13" id="KW-0479">Metal-binding</keyword>
<keyword evidence="14" id="KW-0547">Nucleotide-binding</keyword>
<comment type="pathway">
    <text evidence="2">Amino-acid biosynthesis; L-lysine biosynthesis via DAP pathway; (S)-tetrahydrodipicolinate from L-aspartate: step 1/4.</text>
</comment>
<dbReference type="Pfam" id="PF00742">
    <property type="entry name" value="Homoserine_dh"/>
    <property type="match status" value="1"/>
</dbReference>
<dbReference type="Proteomes" id="UP000557307">
    <property type="component" value="Unassembled WGS sequence"/>
</dbReference>
<evidence type="ECO:0000256" key="11">
    <source>
        <dbReference type="ARBA" id="ARBA00022679"/>
    </source>
</evidence>
<dbReference type="InterPro" id="IPR045865">
    <property type="entry name" value="ACT-like_dom_sf"/>
</dbReference>
<comment type="function">
    <text evidence="24">Bifunctional aspartate kinase and homoserine dehydrogenase that catalyzes the first and the third steps toward the synthesis of lysine, methionine and threonine from aspartate.</text>
</comment>
<keyword evidence="22" id="KW-0486">Methionine biosynthesis</keyword>
<organism evidence="29 30">
    <name type="scientific">Rhabdobacter roseus</name>
    <dbReference type="NCBI Taxonomy" id="1655419"/>
    <lineage>
        <taxon>Bacteria</taxon>
        <taxon>Pseudomonadati</taxon>
        <taxon>Bacteroidota</taxon>
        <taxon>Cytophagia</taxon>
        <taxon>Cytophagales</taxon>
        <taxon>Cytophagaceae</taxon>
        <taxon>Rhabdobacter</taxon>
    </lineage>
</organism>
<dbReference type="Pfam" id="PF03447">
    <property type="entry name" value="NAD_binding_3"/>
    <property type="match status" value="1"/>
</dbReference>
<dbReference type="GO" id="GO:0046872">
    <property type="term" value="F:metal ion binding"/>
    <property type="evidence" value="ECO:0007669"/>
    <property type="project" value="UniProtKB-KW"/>
</dbReference>
<dbReference type="NCBIfam" id="TIGR00657">
    <property type="entry name" value="asp_kinases"/>
    <property type="match status" value="1"/>
</dbReference>
<dbReference type="Gene3D" id="3.30.360.10">
    <property type="entry name" value="Dihydrodipicolinate Reductase, domain 2"/>
    <property type="match status" value="1"/>
</dbReference>
<evidence type="ECO:0000313" key="29">
    <source>
        <dbReference type="EMBL" id="MBB5285487.1"/>
    </source>
</evidence>
<comment type="pathway">
    <text evidence="6">Amino-acid biosynthesis; L-threonine biosynthesis; L-threonine from L-aspartate: step 1/5.</text>
</comment>
<comment type="catalytic activity">
    <reaction evidence="27">
        <text>L-homoserine + NAD(+) = L-aspartate 4-semialdehyde + NADH + H(+)</text>
        <dbReference type="Rhea" id="RHEA:15757"/>
        <dbReference type="ChEBI" id="CHEBI:15378"/>
        <dbReference type="ChEBI" id="CHEBI:57476"/>
        <dbReference type="ChEBI" id="CHEBI:57540"/>
        <dbReference type="ChEBI" id="CHEBI:57945"/>
        <dbReference type="ChEBI" id="CHEBI:537519"/>
        <dbReference type="EC" id="1.1.1.3"/>
    </reaction>
    <physiologicalReaction direction="right-to-left" evidence="27">
        <dbReference type="Rhea" id="RHEA:15759"/>
    </physiologicalReaction>
</comment>
<comment type="similarity">
    <text evidence="8">In the N-terminal section; belongs to the aspartokinase family.</text>
</comment>
<dbReference type="RefSeq" id="WP_184175676.1">
    <property type="nucleotide sequence ID" value="NZ_JACHGF010000005.1"/>
</dbReference>
<evidence type="ECO:0000256" key="24">
    <source>
        <dbReference type="ARBA" id="ARBA00044938"/>
    </source>
</evidence>
<dbReference type="PROSITE" id="PS51671">
    <property type="entry name" value="ACT"/>
    <property type="match status" value="2"/>
</dbReference>
<comment type="pathway">
    <text evidence="5">Amino-acid biosynthesis; L-methionine biosynthesis via de novo pathway; L-homoserine from L-aspartate: step 3/3.</text>
</comment>
<dbReference type="CDD" id="cd04243">
    <property type="entry name" value="AAK_AK-HSDH-like"/>
    <property type="match status" value="1"/>
</dbReference>
<dbReference type="FunFam" id="3.30.360.10:FF:000006">
    <property type="entry name" value="Bifunctional aspartokinase/homoserine dehydrogenase"/>
    <property type="match status" value="1"/>
</dbReference>
<dbReference type="Pfam" id="PF00696">
    <property type="entry name" value="AA_kinase"/>
    <property type="match status" value="1"/>
</dbReference>
<dbReference type="SUPFAM" id="SSF55347">
    <property type="entry name" value="Glyceraldehyde-3-phosphate dehydrogenase-like, C-terminal domain"/>
    <property type="match status" value="1"/>
</dbReference>
<comment type="similarity">
    <text evidence="7">In the C-terminal section; belongs to the homoserine dehydrogenase family.</text>
</comment>
<dbReference type="InterPro" id="IPR001342">
    <property type="entry name" value="HDH_cat"/>
</dbReference>
<keyword evidence="15 29" id="KW-0418">Kinase</keyword>
<dbReference type="GO" id="GO:0009089">
    <property type="term" value="P:lysine biosynthetic process via diaminopimelate"/>
    <property type="evidence" value="ECO:0007669"/>
    <property type="project" value="UniProtKB-UniPathway"/>
</dbReference>
<dbReference type="Gene3D" id="3.30.2130.10">
    <property type="entry name" value="VC0802-like"/>
    <property type="match status" value="1"/>
</dbReference>
<dbReference type="GO" id="GO:0004072">
    <property type="term" value="F:aspartate kinase activity"/>
    <property type="evidence" value="ECO:0007669"/>
    <property type="project" value="UniProtKB-EC"/>
</dbReference>
<dbReference type="InterPro" id="IPR005106">
    <property type="entry name" value="Asp/hSer_DH_NAD-bd"/>
</dbReference>
<dbReference type="GO" id="GO:0009088">
    <property type="term" value="P:threonine biosynthetic process"/>
    <property type="evidence" value="ECO:0007669"/>
    <property type="project" value="UniProtKB-UniPathway"/>
</dbReference>
<dbReference type="PROSITE" id="PS01042">
    <property type="entry name" value="HOMOSER_DHGENASE"/>
    <property type="match status" value="1"/>
</dbReference>
<keyword evidence="16" id="KW-0067">ATP-binding</keyword>
<keyword evidence="30" id="KW-1185">Reference proteome</keyword>
<keyword evidence="10" id="KW-0028">Amino-acid biosynthesis</keyword>
<dbReference type="SUPFAM" id="SSF55021">
    <property type="entry name" value="ACT-like"/>
    <property type="match status" value="2"/>
</dbReference>
<evidence type="ECO:0000256" key="4">
    <source>
        <dbReference type="ARBA" id="ARBA00005056"/>
    </source>
</evidence>
<dbReference type="UniPathway" id="UPA00034">
    <property type="reaction ID" value="UER00015"/>
</dbReference>
<evidence type="ECO:0000313" key="30">
    <source>
        <dbReference type="Proteomes" id="UP000557307"/>
    </source>
</evidence>
<evidence type="ECO:0000256" key="5">
    <source>
        <dbReference type="ARBA" id="ARBA00005062"/>
    </source>
</evidence>
<evidence type="ECO:0000256" key="21">
    <source>
        <dbReference type="ARBA" id="ARBA00023154"/>
    </source>
</evidence>
<dbReference type="PANTHER" id="PTHR43070">
    <property type="match status" value="1"/>
</dbReference>
<comment type="catalytic activity">
    <reaction evidence="26">
        <text>L-homoserine + NADP(+) = L-aspartate 4-semialdehyde + NADPH + H(+)</text>
        <dbReference type="Rhea" id="RHEA:15761"/>
        <dbReference type="ChEBI" id="CHEBI:15378"/>
        <dbReference type="ChEBI" id="CHEBI:57476"/>
        <dbReference type="ChEBI" id="CHEBI:57783"/>
        <dbReference type="ChEBI" id="CHEBI:58349"/>
        <dbReference type="ChEBI" id="CHEBI:537519"/>
        <dbReference type="EC" id="1.1.1.3"/>
    </reaction>
    <physiologicalReaction direction="right-to-left" evidence="26">
        <dbReference type="Rhea" id="RHEA:15763"/>
    </physiologicalReaction>
</comment>
<dbReference type="PROSITE" id="PS00324">
    <property type="entry name" value="ASPARTOKINASE"/>
    <property type="match status" value="1"/>
</dbReference>
<dbReference type="EC" id="2.7.2.4" evidence="29"/>
<comment type="pathway">
    <text evidence="4">Amino-acid biosynthesis; L-threonine biosynthesis; L-threonine from L-aspartate: step 3/5.</text>
</comment>
<keyword evidence="12" id="KW-0791">Threonine biosynthesis</keyword>
<name>A0A840TV14_9BACT</name>
<keyword evidence="21" id="KW-0457">Lysine biosynthesis</keyword>
<keyword evidence="17" id="KW-0521">NADP</keyword>
<dbReference type="Gene3D" id="1.20.120.1320">
    <property type="entry name" value="Aspartokinase, catalytic domain"/>
    <property type="match status" value="1"/>
</dbReference>
<keyword evidence="23" id="KW-0511">Multifunctional enzyme</keyword>
<dbReference type="NCBIfam" id="NF006959">
    <property type="entry name" value="PRK09436.1"/>
    <property type="match status" value="1"/>
</dbReference>
<dbReference type="Pfam" id="PF22468">
    <property type="entry name" value="ACT_9"/>
    <property type="match status" value="2"/>
</dbReference>
<evidence type="ECO:0000256" key="1">
    <source>
        <dbReference type="ARBA" id="ARBA00001920"/>
    </source>
</evidence>
<dbReference type="InterPro" id="IPR042199">
    <property type="entry name" value="AsparK_Bifunc_asparK/hSer_DH"/>
</dbReference>
<dbReference type="GO" id="GO:0009086">
    <property type="term" value="P:methionine biosynthetic process"/>
    <property type="evidence" value="ECO:0007669"/>
    <property type="project" value="UniProtKB-KW"/>
</dbReference>
<dbReference type="UniPathway" id="UPA00050">
    <property type="reaction ID" value="UER00063"/>
</dbReference>
<evidence type="ECO:0000256" key="25">
    <source>
        <dbReference type="ARBA" id="ARBA00048561"/>
    </source>
</evidence>
<evidence type="ECO:0000256" key="3">
    <source>
        <dbReference type="ARBA" id="ARBA00004986"/>
    </source>
</evidence>
<evidence type="ECO:0000256" key="17">
    <source>
        <dbReference type="ARBA" id="ARBA00022857"/>
    </source>
</evidence>
<dbReference type="EC" id="1.1.1.3" evidence="29"/>
<dbReference type="PANTHER" id="PTHR43070:SF5">
    <property type="entry name" value="HOMOSERINE DEHYDROGENASE"/>
    <property type="match status" value="1"/>
</dbReference>
<dbReference type="InterPro" id="IPR036393">
    <property type="entry name" value="AceGlu_kinase-like_sf"/>
</dbReference>
<evidence type="ECO:0000256" key="9">
    <source>
        <dbReference type="ARBA" id="ARBA00011881"/>
    </source>
</evidence>
<dbReference type="FunFam" id="3.30.2130.10:FF:000001">
    <property type="entry name" value="Bifunctional aspartokinase/homoserine dehydrogenase"/>
    <property type="match status" value="1"/>
</dbReference>
<evidence type="ECO:0000256" key="27">
    <source>
        <dbReference type="ARBA" id="ARBA00049031"/>
    </source>
</evidence>
<gene>
    <name evidence="29" type="ORF">HNQ92_003644</name>
</gene>
<dbReference type="InterPro" id="IPR019811">
    <property type="entry name" value="HDH_CS"/>
</dbReference>
<keyword evidence="11 29" id="KW-0808">Transferase</keyword>
<dbReference type="AlphaFoldDB" id="A0A840TV14"/>
<evidence type="ECO:0000256" key="2">
    <source>
        <dbReference type="ARBA" id="ARBA00004766"/>
    </source>
</evidence>
<evidence type="ECO:0000256" key="26">
    <source>
        <dbReference type="ARBA" id="ARBA00048841"/>
    </source>
</evidence>
<protein>
    <submittedName>
        <fullName evidence="29">Aspartokinase/homoserine dehydrogenase 1</fullName>
        <ecNumber evidence="29">1.1.1.3</ecNumber>
        <ecNumber evidence="29">2.7.2.4</ecNumber>
    </submittedName>
</protein>
<reference evidence="29 30" key="1">
    <citation type="submission" date="2020-08" db="EMBL/GenBank/DDBJ databases">
        <title>Genomic Encyclopedia of Type Strains, Phase IV (KMG-IV): sequencing the most valuable type-strain genomes for metagenomic binning, comparative biology and taxonomic classification.</title>
        <authorList>
            <person name="Goeker M."/>
        </authorList>
    </citation>
    <scope>NUCLEOTIDE SEQUENCE [LARGE SCALE GENOMIC DNA]</scope>
    <source>
        <strain evidence="29 30">DSM 105074</strain>
    </source>
</reference>
<keyword evidence="19" id="KW-0520">NAD</keyword>
<evidence type="ECO:0000256" key="7">
    <source>
        <dbReference type="ARBA" id="ARBA00007952"/>
    </source>
</evidence>
<evidence type="ECO:0000259" key="28">
    <source>
        <dbReference type="PROSITE" id="PS51671"/>
    </source>
</evidence>
<comment type="caution">
    <text evidence="29">The sequence shown here is derived from an EMBL/GenBank/DDBJ whole genome shotgun (WGS) entry which is preliminary data.</text>
</comment>
<dbReference type="InterPro" id="IPR011147">
    <property type="entry name" value="Bifunc_Aspkin/hSer_DH"/>
</dbReference>